<proteinExistence type="predicted"/>
<protein>
    <submittedName>
        <fullName evidence="2">Uncharacterized protein</fullName>
    </submittedName>
</protein>
<name>A0A834JDB1_VESGE</name>
<evidence type="ECO:0000313" key="3">
    <source>
        <dbReference type="Proteomes" id="UP000617340"/>
    </source>
</evidence>
<dbReference type="EMBL" id="JACSDZ010000015">
    <property type="protein sequence ID" value="KAF7386274.1"/>
    <property type="molecule type" value="Genomic_DNA"/>
</dbReference>
<feature type="compositionally biased region" description="Basic and acidic residues" evidence="1">
    <location>
        <begin position="169"/>
        <end position="178"/>
    </location>
</feature>
<evidence type="ECO:0000313" key="2">
    <source>
        <dbReference type="EMBL" id="KAF7386274.1"/>
    </source>
</evidence>
<feature type="region of interest" description="Disordered" evidence="1">
    <location>
        <begin position="37"/>
        <end position="64"/>
    </location>
</feature>
<dbReference type="Proteomes" id="UP000617340">
    <property type="component" value="Unassembled WGS sequence"/>
</dbReference>
<evidence type="ECO:0000256" key="1">
    <source>
        <dbReference type="SAM" id="MobiDB-lite"/>
    </source>
</evidence>
<dbReference type="AlphaFoldDB" id="A0A834JDB1"/>
<feature type="compositionally biased region" description="Acidic residues" evidence="1">
    <location>
        <begin position="44"/>
        <end position="64"/>
    </location>
</feature>
<comment type="caution">
    <text evidence="2">The sequence shown here is derived from an EMBL/GenBank/DDBJ whole genome shotgun (WGS) entry which is preliminary data.</text>
</comment>
<reference evidence="2" key="1">
    <citation type="journal article" date="2020" name="G3 (Bethesda)">
        <title>High-Quality Assemblies for Three Invasive Social Wasps from the &lt;i&gt;Vespula&lt;/i&gt; Genus.</title>
        <authorList>
            <person name="Harrop T.W.R."/>
            <person name="Guhlin J."/>
            <person name="McLaughlin G.M."/>
            <person name="Permina E."/>
            <person name="Stockwell P."/>
            <person name="Gilligan J."/>
            <person name="Le Lec M.F."/>
            <person name="Gruber M.A.M."/>
            <person name="Quinn O."/>
            <person name="Lovegrove M."/>
            <person name="Duncan E.J."/>
            <person name="Remnant E.J."/>
            <person name="Van Eeckhoven J."/>
            <person name="Graham B."/>
            <person name="Knapp R.A."/>
            <person name="Langford K.W."/>
            <person name="Kronenberg Z."/>
            <person name="Press M.O."/>
            <person name="Eacker S.M."/>
            <person name="Wilson-Rankin E.E."/>
            <person name="Purcell J."/>
            <person name="Lester P.J."/>
            <person name="Dearden P.K."/>
        </authorList>
    </citation>
    <scope>NUCLEOTIDE SEQUENCE</scope>
    <source>
        <strain evidence="2">Linc-1</strain>
    </source>
</reference>
<accession>A0A834JDB1</accession>
<gene>
    <name evidence="2" type="ORF">HZH68_013406</name>
</gene>
<keyword evidence="3" id="KW-1185">Reference proteome</keyword>
<feature type="region of interest" description="Disordered" evidence="1">
    <location>
        <begin position="163"/>
        <end position="193"/>
    </location>
</feature>
<organism evidence="2 3">
    <name type="scientific">Vespula germanica</name>
    <name type="common">German yellow jacket</name>
    <name type="synonym">Paravespula germanica</name>
    <dbReference type="NCBI Taxonomy" id="30212"/>
    <lineage>
        <taxon>Eukaryota</taxon>
        <taxon>Metazoa</taxon>
        <taxon>Ecdysozoa</taxon>
        <taxon>Arthropoda</taxon>
        <taxon>Hexapoda</taxon>
        <taxon>Insecta</taxon>
        <taxon>Pterygota</taxon>
        <taxon>Neoptera</taxon>
        <taxon>Endopterygota</taxon>
        <taxon>Hymenoptera</taxon>
        <taxon>Apocrita</taxon>
        <taxon>Aculeata</taxon>
        <taxon>Vespoidea</taxon>
        <taxon>Vespidae</taxon>
        <taxon>Vespinae</taxon>
        <taxon>Vespula</taxon>
    </lineage>
</organism>
<feature type="compositionally biased region" description="Gly residues" evidence="1">
    <location>
        <begin position="179"/>
        <end position="193"/>
    </location>
</feature>
<sequence>MERERSQPSLKIEGQERKQQSYCCYWWWRTFKHKCVSGERDDNNDGDNDYDNDEDDDDDDDDDDERCMQKIWLHDAGRDAISGGLGGGSISDGGGMLMVMAKLMKQELASDAEEEGLVPALPGRFTSMRKVPSLSDLSDPESSLVTFKLVRYLFLERSLASASVTKGDVGQEEKEGGEGRGGGGGGGGGGGRE</sequence>